<keyword evidence="8" id="KW-1185">Reference proteome</keyword>
<dbReference type="RefSeq" id="WP_169211761.1">
    <property type="nucleotide sequence ID" value="NZ_JAATNW010000007.1"/>
</dbReference>
<dbReference type="Pfam" id="PF03466">
    <property type="entry name" value="LysR_substrate"/>
    <property type="match status" value="1"/>
</dbReference>
<feature type="coiled-coil region" evidence="5">
    <location>
        <begin position="65"/>
        <end position="95"/>
    </location>
</feature>
<dbReference type="Gene3D" id="1.10.10.10">
    <property type="entry name" value="Winged helix-like DNA-binding domain superfamily/Winged helix DNA-binding domain"/>
    <property type="match status" value="1"/>
</dbReference>
<dbReference type="InterPro" id="IPR000847">
    <property type="entry name" value="LysR_HTH_N"/>
</dbReference>
<dbReference type="SUPFAM" id="SSF46785">
    <property type="entry name" value="Winged helix' DNA-binding domain"/>
    <property type="match status" value="1"/>
</dbReference>
<dbReference type="InterPro" id="IPR036388">
    <property type="entry name" value="WH-like_DNA-bd_sf"/>
</dbReference>
<keyword evidence="2" id="KW-0805">Transcription regulation</keyword>
<name>A0ABX1R6W4_9ALTE</name>
<keyword evidence="5" id="KW-0175">Coiled coil</keyword>
<dbReference type="EMBL" id="JAATNW010000007">
    <property type="protein sequence ID" value="NMH61212.1"/>
    <property type="molecule type" value="Genomic_DNA"/>
</dbReference>
<evidence type="ECO:0000313" key="8">
    <source>
        <dbReference type="Proteomes" id="UP000709336"/>
    </source>
</evidence>
<dbReference type="PANTHER" id="PTHR30579:SF8">
    <property type="entry name" value="HTH-TYPE TRANSCRIPTIONAL REGULATOR HDFR"/>
    <property type="match status" value="1"/>
</dbReference>
<dbReference type="Pfam" id="PF00126">
    <property type="entry name" value="HTH_1"/>
    <property type="match status" value="1"/>
</dbReference>
<feature type="domain" description="HTH lysR-type" evidence="6">
    <location>
        <begin position="1"/>
        <end position="58"/>
    </location>
</feature>
<dbReference type="InterPro" id="IPR050176">
    <property type="entry name" value="LTTR"/>
</dbReference>
<dbReference type="Proteomes" id="UP000709336">
    <property type="component" value="Unassembled WGS sequence"/>
</dbReference>
<comment type="similarity">
    <text evidence="1">Belongs to the LysR transcriptional regulatory family.</text>
</comment>
<evidence type="ECO:0000256" key="2">
    <source>
        <dbReference type="ARBA" id="ARBA00023015"/>
    </source>
</evidence>
<keyword evidence="3" id="KW-0238">DNA-binding</keyword>
<dbReference type="Gene3D" id="3.40.190.10">
    <property type="entry name" value="Periplasmic binding protein-like II"/>
    <property type="match status" value="2"/>
</dbReference>
<proteinExistence type="inferred from homology"/>
<evidence type="ECO:0000256" key="1">
    <source>
        <dbReference type="ARBA" id="ARBA00009437"/>
    </source>
</evidence>
<protein>
    <submittedName>
        <fullName evidence="7">LysR family transcriptional regulator</fullName>
    </submittedName>
</protein>
<comment type="caution">
    <text evidence="7">The sequence shown here is derived from an EMBL/GenBank/DDBJ whole genome shotgun (WGS) entry which is preliminary data.</text>
</comment>
<accession>A0ABX1R6W4</accession>
<evidence type="ECO:0000313" key="7">
    <source>
        <dbReference type="EMBL" id="NMH61212.1"/>
    </source>
</evidence>
<evidence type="ECO:0000256" key="4">
    <source>
        <dbReference type="ARBA" id="ARBA00023163"/>
    </source>
</evidence>
<gene>
    <name evidence="7" type="ORF">HCJ96_14365</name>
</gene>
<evidence type="ECO:0000256" key="3">
    <source>
        <dbReference type="ARBA" id="ARBA00023125"/>
    </source>
</evidence>
<dbReference type="PROSITE" id="PS50931">
    <property type="entry name" value="HTH_LYSR"/>
    <property type="match status" value="1"/>
</dbReference>
<dbReference type="SUPFAM" id="SSF53850">
    <property type="entry name" value="Periplasmic binding protein-like II"/>
    <property type="match status" value="1"/>
</dbReference>
<dbReference type="PRINTS" id="PR00039">
    <property type="entry name" value="HTHLYSR"/>
</dbReference>
<organism evidence="7 8">
    <name type="scientific">Alteromonas ponticola</name>
    <dbReference type="NCBI Taxonomy" id="2720613"/>
    <lineage>
        <taxon>Bacteria</taxon>
        <taxon>Pseudomonadati</taxon>
        <taxon>Pseudomonadota</taxon>
        <taxon>Gammaproteobacteria</taxon>
        <taxon>Alteromonadales</taxon>
        <taxon>Alteromonadaceae</taxon>
        <taxon>Alteromonas/Salinimonas group</taxon>
        <taxon>Alteromonas</taxon>
    </lineage>
</organism>
<keyword evidence="4" id="KW-0804">Transcription</keyword>
<evidence type="ECO:0000256" key="5">
    <source>
        <dbReference type="SAM" id="Coils"/>
    </source>
</evidence>
<dbReference type="InterPro" id="IPR005119">
    <property type="entry name" value="LysR_subst-bd"/>
</dbReference>
<sequence>MDIRFLTTFLEVVNTRHFGKAAENLYLTQSAVSARIKLLEEYFHTSLFERHRNSIQLTPAGEKLLPFAQQLCDTLKQAKRELREQTAEYVVLGATQLACDLRLVDLLRFLHTNFRAWSVKAEVLTLDNLTRQLHERVVDFALSTEPLKSEDVVCNPIVTIPLGLFSLKEKKVLQPDDFIAVDWGSKAHELLMHQHPDLRDARLQTNSLNVAVSTLASEGGLAILPMNAKERSVHSPQAKLVQRMEGISVTVYLSMLKSSKREGLADMYGAIKSWTHLNTLK</sequence>
<reference evidence="7 8" key="1">
    <citation type="submission" date="2020-03" db="EMBL/GenBank/DDBJ databases">
        <title>Alteromonas ponticola sp. nov., isolated from seawater.</title>
        <authorList>
            <person name="Yoon J.-H."/>
            <person name="Kim Y.-O."/>
        </authorList>
    </citation>
    <scope>NUCLEOTIDE SEQUENCE [LARGE SCALE GENOMIC DNA]</scope>
    <source>
        <strain evidence="7 8">MYP5</strain>
    </source>
</reference>
<evidence type="ECO:0000259" key="6">
    <source>
        <dbReference type="PROSITE" id="PS50931"/>
    </source>
</evidence>
<dbReference type="InterPro" id="IPR036390">
    <property type="entry name" value="WH_DNA-bd_sf"/>
</dbReference>
<dbReference type="PANTHER" id="PTHR30579">
    <property type="entry name" value="TRANSCRIPTIONAL REGULATOR"/>
    <property type="match status" value="1"/>
</dbReference>